<evidence type="ECO:0000313" key="1">
    <source>
        <dbReference type="EMBL" id="KAH0502743.1"/>
    </source>
</evidence>
<organism evidence="1 2">
    <name type="scientific">Microtus ochrogaster</name>
    <name type="common">Prairie vole</name>
    <dbReference type="NCBI Taxonomy" id="79684"/>
    <lineage>
        <taxon>Eukaryota</taxon>
        <taxon>Metazoa</taxon>
        <taxon>Chordata</taxon>
        <taxon>Craniata</taxon>
        <taxon>Vertebrata</taxon>
        <taxon>Euteleostomi</taxon>
        <taxon>Mammalia</taxon>
        <taxon>Eutheria</taxon>
        <taxon>Euarchontoglires</taxon>
        <taxon>Glires</taxon>
        <taxon>Rodentia</taxon>
        <taxon>Myomorpha</taxon>
        <taxon>Muroidea</taxon>
        <taxon>Cricetidae</taxon>
        <taxon>Arvicolinae</taxon>
        <taxon>Microtus</taxon>
    </lineage>
</organism>
<gene>
    <name evidence="1" type="ORF">LTLLF_191055</name>
</gene>
<accession>A0A8J6G3N1</accession>
<dbReference type="EMBL" id="JAATJU010025741">
    <property type="protein sequence ID" value="KAH0502743.1"/>
    <property type="molecule type" value="Genomic_DNA"/>
</dbReference>
<comment type="caution">
    <text evidence="1">The sequence shown here is derived from an EMBL/GenBank/DDBJ whole genome shotgun (WGS) entry which is preliminary data.</text>
</comment>
<name>A0A8J6G3N1_MICOH</name>
<protein>
    <submittedName>
        <fullName evidence="1">Potassium voltage-gated channel subfamily H member 6</fullName>
    </submittedName>
</protein>
<sequence>MSVLSSRLESRMSSDLSRILQILQQPQGHTSYTLGAPASSDLALFPDISVTWSAEPRPLVEHPAQVRNRGIPRVSHPRPNLNMYVVGLEAVSPAALPMIYITWWSSLDRVLAEP</sequence>
<proteinExistence type="predicted"/>
<evidence type="ECO:0000313" key="2">
    <source>
        <dbReference type="Proteomes" id="UP000710432"/>
    </source>
</evidence>
<reference evidence="1" key="1">
    <citation type="submission" date="2020-03" db="EMBL/GenBank/DDBJ databases">
        <title>Studies in the Genomics of Life Span.</title>
        <authorList>
            <person name="Glass D."/>
        </authorList>
    </citation>
    <scope>NUCLEOTIDE SEQUENCE</scope>
    <source>
        <strain evidence="1">LTLLF</strain>
        <tissue evidence="1">Muscle</tissue>
    </source>
</reference>
<dbReference type="AlphaFoldDB" id="A0A8J6G3N1"/>
<dbReference type="Proteomes" id="UP000710432">
    <property type="component" value="Unassembled WGS sequence"/>
</dbReference>